<evidence type="ECO:0000313" key="3">
    <source>
        <dbReference type="Proteomes" id="UP000886724"/>
    </source>
</evidence>
<dbReference type="CDD" id="cd00093">
    <property type="entry name" value="HTH_XRE"/>
    <property type="match status" value="1"/>
</dbReference>
<proteinExistence type="predicted"/>
<comment type="caution">
    <text evidence="2">The sequence shown here is derived from an EMBL/GenBank/DDBJ whole genome shotgun (WGS) entry which is preliminary data.</text>
</comment>
<dbReference type="Proteomes" id="UP000886724">
    <property type="component" value="Unassembled WGS sequence"/>
</dbReference>
<dbReference type="EMBL" id="DXET01000124">
    <property type="protein sequence ID" value="HIX81418.1"/>
    <property type="molecule type" value="Genomic_DNA"/>
</dbReference>
<sequence>MYTQDYMFFISENLKYLMELENCTQKEFAQKWKRSEASISNYIGQTSLIKLDFLTELQNKYKFSIDDFLSKEFKKLERPIESNENYNNTLTRYSGLYSLYYFDTTNHLSSFEDKDNLMYGLLYIYEEKSIIKTTTNKAIAIFGLTYDKLKETWANLQKKSIDFNFVNSFDFGKNTYKYHGNIEVLKDVVSITLNCGNKDSIVYMFKRPGGVNNYIGGMGLSCSISRGIENVPCTQYLASCRGLITSNCGEIADYLSFSSVELHLPLESKKLLRRINDYFNPYESDAFLDIEEKELLVKHNLEQLISDVINNYNFKYEKASHKKDYNWYQYIKKFI</sequence>
<dbReference type="GO" id="GO:0003677">
    <property type="term" value="F:DNA binding"/>
    <property type="evidence" value="ECO:0007669"/>
    <property type="project" value="InterPro"/>
</dbReference>
<evidence type="ECO:0000313" key="2">
    <source>
        <dbReference type="EMBL" id="HIX81418.1"/>
    </source>
</evidence>
<dbReference type="AlphaFoldDB" id="A0A9D2BMF7"/>
<dbReference type="SUPFAM" id="SSF47413">
    <property type="entry name" value="lambda repressor-like DNA-binding domains"/>
    <property type="match status" value="1"/>
</dbReference>
<reference evidence="2" key="2">
    <citation type="submission" date="2021-04" db="EMBL/GenBank/DDBJ databases">
        <authorList>
            <person name="Gilroy R."/>
        </authorList>
    </citation>
    <scope>NUCLEOTIDE SEQUENCE</scope>
    <source>
        <strain evidence="2">ChiGjej1B1-14440</strain>
    </source>
</reference>
<name>A0A9D2BMF7_9FIRM</name>
<dbReference type="InterPro" id="IPR010982">
    <property type="entry name" value="Lambda_DNA-bd_dom_sf"/>
</dbReference>
<reference evidence="2" key="1">
    <citation type="journal article" date="2021" name="PeerJ">
        <title>Extensive microbial diversity within the chicken gut microbiome revealed by metagenomics and culture.</title>
        <authorList>
            <person name="Gilroy R."/>
            <person name="Ravi A."/>
            <person name="Getino M."/>
            <person name="Pursley I."/>
            <person name="Horton D.L."/>
            <person name="Alikhan N.F."/>
            <person name="Baker D."/>
            <person name="Gharbi K."/>
            <person name="Hall N."/>
            <person name="Watson M."/>
            <person name="Adriaenssens E.M."/>
            <person name="Foster-Nyarko E."/>
            <person name="Jarju S."/>
            <person name="Secka A."/>
            <person name="Antonio M."/>
            <person name="Oren A."/>
            <person name="Chaudhuri R.R."/>
            <person name="La Ragione R."/>
            <person name="Hildebrand F."/>
            <person name="Pallen M.J."/>
        </authorList>
    </citation>
    <scope>NUCLEOTIDE SEQUENCE</scope>
    <source>
        <strain evidence="2">ChiGjej1B1-14440</strain>
    </source>
</reference>
<feature type="domain" description="HTH cro/C1-type" evidence="1">
    <location>
        <begin position="14"/>
        <end position="68"/>
    </location>
</feature>
<gene>
    <name evidence="2" type="ORF">H9980_05520</name>
</gene>
<dbReference type="PROSITE" id="PS50943">
    <property type="entry name" value="HTH_CROC1"/>
    <property type="match status" value="1"/>
</dbReference>
<accession>A0A9D2BMF7</accession>
<organism evidence="2 3">
    <name type="scientific">Candidatus Erysipelatoclostridium merdavium</name>
    <dbReference type="NCBI Taxonomy" id="2838566"/>
    <lineage>
        <taxon>Bacteria</taxon>
        <taxon>Bacillati</taxon>
        <taxon>Bacillota</taxon>
        <taxon>Erysipelotrichia</taxon>
        <taxon>Erysipelotrichales</taxon>
        <taxon>Erysipelotrichales incertae sedis</taxon>
    </lineage>
</organism>
<protein>
    <submittedName>
        <fullName evidence="2">Helix-turn-helix domain-containing protein</fullName>
    </submittedName>
</protein>
<evidence type="ECO:0000259" key="1">
    <source>
        <dbReference type="PROSITE" id="PS50943"/>
    </source>
</evidence>
<dbReference type="Gene3D" id="1.10.260.40">
    <property type="entry name" value="lambda repressor-like DNA-binding domains"/>
    <property type="match status" value="1"/>
</dbReference>
<dbReference type="InterPro" id="IPR001387">
    <property type="entry name" value="Cro/C1-type_HTH"/>
</dbReference>